<proteinExistence type="predicted"/>
<keyword evidence="2" id="KW-1185">Reference proteome</keyword>
<dbReference type="AlphaFoldDB" id="A0AAV5T0E9"/>
<name>A0AAV5T0E9_9BILA</name>
<feature type="non-terminal residue" evidence="1">
    <location>
        <position position="1"/>
    </location>
</feature>
<feature type="non-terminal residue" evidence="1">
    <location>
        <position position="103"/>
    </location>
</feature>
<sequence>DEVWLYRVRRMFHSGWNGCSSTALLSTIQGGVRRRQRNTITTTQSQQVVEASYRVVAETIASRVPLSTILRENGVGMSRGRESITLTSGKISLSLIPKKGIIS</sequence>
<comment type="caution">
    <text evidence="1">The sequence shown here is derived from an EMBL/GenBank/DDBJ whole genome shotgun (WGS) entry which is preliminary data.</text>
</comment>
<reference evidence="1" key="1">
    <citation type="submission" date="2023-10" db="EMBL/GenBank/DDBJ databases">
        <title>Genome assembly of Pristionchus species.</title>
        <authorList>
            <person name="Yoshida K."/>
            <person name="Sommer R.J."/>
        </authorList>
    </citation>
    <scope>NUCLEOTIDE SEQUENCE</scope>
    <source>
        <strain evidence="1">RS0144</strain>
    </source>
</reference>
<organism evidence="1 2">
    <name type="scientific">Pristionchus entomophagus</name>
    <dbReference type="NCBI Taxonomy" id="358040"/>
    <lineage>
        <taxon>Eukaryota</taxon>
        <taxon>Metazoa</taxon>
        <taxon>Ecdysozoa</taxon>
        <taxon>Nematoda</taxon>
        <taxon>Chromadorea</taxon>
        <taxon>Rhabditida</taxon>
        <taxon>Rhabditina</taxon>
        <taxon>Diplogasteromorpha</taxon>
        <taxon>Diplogasteroidea</taxon>
        <taxon>Neodiplogasteridae</taxon>
        <taxon>Pristionchus</taxon>
    </lineage>
</organism>
<accession>A0AAV5T0E9</accession>
<evidence type="ECO:0000313" key="2">
    <source>
        <dbReference type="Proteomes" id="UP001432027"/>
    </source>
</evidence>
<gene>
    <name evidence="1" type="ORF">PENTCL1PPCAC_11241</name>
</gene>
<evidence type="ECO:0000313" key="1">
    <source>
        <dbReference type="EMBL" id="GMS89066.1"/>
    </source>
</evidence>
<protein>
    <submittedName>
        <fullName evidence="1">Uncharacterized protein</fullName>
    </submittedName>
</protein>
<dbReference type="Proteomes" id="UP001432027">
    <property type="component" value="Unassembled WGS sequence"/>
</dbReference>
<dbReference type="EMBL" id="BTSX01000003">
    <property type="protein sequence ID" value="GMS89066.1"/>
    <property type="molecule type" value="Genomic_DNA"/>
</dbReference>